<keyword evidence="2" id="KW-1185">Reference proteome</keyword>
<sequence length="218" mass="24729">MNSPDQIPFNTQLYTPPAQPITSTDYFSKKGNAPKLAVDVDLEPRTVPSFSHRHTEVTKYISPVDKLSPDVETPAEVGPANFIPNMSQYRFLLVDDNSINLKILTKILLRLYPRAHIVELCDSTSVLAYLASTPPFDCVFLDIEMPVVSGTELAYRIRQSPKLCRLPLIAVTTRTQEEDLAQYKDVGIDWTFGKPFNYPYRVVLDVVDNVLRQRINEL</sequence>
<evidence type="ECO:0000313" key="1">
    <source>
        <dbReference type="EMBL" id="KAJ9111981.1"/>
    </source>
</evidence>
<name>A0ACC2WKN6_9TREE</name>
<protein>
    <submittedName>
        <fullName evidence="1">Sensitivity to red-light reduced protein</fullName>
    </submittedName>
</protein>
<dbReference type="EMBL" id="JASBWR010000006">
    <property type="protein sequence ID" value="KAJ9111981.1"/>
    <property type="molecule type" value="Genomic_DNA"/>
</dbReference>
<gene>
    <name evidence="1" type="primary">SRR1</name>
    <name evidence="1" type="ORF">QFC19_000903</name>
</gene>
<accession>A0ACC2WKN6</accession>
<dbReference type="Proteomes" id="UP001241377">
    <property type="component" value="Unassembled WGS sequence"/>
</dbReference>
<organism evidence="1 2">
    <name type="scientific">Naganishia cerealis</name>
    <dbReference type="NCBI Taxonomy" id="610337"/>
    <lineage>
        <taxon>Eukaryota</taxon>
        <taxon>Fungi</taxon>
        <taxon>Dikarya</taxon>
        <taxon>Basidiomycota</taxon>
        <taxon>Agaricomycotina</taxon>
        <taxon>Tremellomycetes</taxon>
        <taxon>Filobasidiales</taxon>
        <taxon>Filobasidiaceae</taxon>
        <taxon>Naganishia</taxon>
    </lineage>
</organism>
<evidence type="ECO:0000313" key="2">
    <source>
        <dbReference type="Proteomes" id="UP001241377"/>
    </source>
</evidence>
<proteinExistence type="predicted"/>
<reference evidence="1" key="1">
    <citation type="submission" date="2023-04" db="EMBL/GenBank/DDBJ databases">
        <title>Draft Genome sequencing of Naganishia species isolated from polar environments using Oxford Nanopore Technology.</title>
        <authorList>
            <person name="Leo P."/>
            <person name="Venkateswaran K."/>
        </authorList>
    </citation>
    <scope>NUCLEOTIDE SEQUENCE</scope>
    <source>
        <strain evidence="1">MNA-CCFEE 5261</strain>
    </source>
</reference>
<comment type="caution">
    <text evidence="1">The sequence shown here is derived from an EMBL/GenBank/DDBJ whole genome shotgun (WGS) entry which is preliminary data.</text>
</comment>